<dbReference type="PANTHER" id="PTHR43798:SF33">
    <property type="entry name" value="HYDROLASE, PUTATIVE (AFU_ORTHOLOGUE AFUA_2G14860)-RELATED"/>
    <property type="match status" value="1"/>
</dbReference>
<sequence length="293" mass="33356">MRKGLNFRTMEYQNEYYETYDESLKLINSNIVEVYVPTTFGDSHVICSGNKENPPLVLLHAASCGSPIWYKNLPFLSQYFSVYAIDLIGESSKSILTKKMATAYDNATWLDETLNGLGLNKVHLCGLSIGGWNAANYAGYFPQKVEKLILLSPVQTFAKMHISFFMKIMKMGFHPTRENVEKYIGWGNEKEEPLPDSIIKQFTISVMNMNANASFPKWLKKEHLLNINMPVLVLLGENEFAFSITQATKRAKSSISNLKLEIIEEASHLLPVSKPDYINHKILEFIQKEGELR</sequence>
<name>A0A1T4L6Z4_9FIRM</name>
<dbReference type="PANTHER" id="PTHR43798">
    <property type="entry name" value="MONOACYLGLYCEROL LIPASE"/>
    <property type="match status" value="1"/>
</dbReference>
<dbReference type="Pfam" id="PF00561">
    <property type="entry name" value="Abhydrolase_1"/>
    <property type="match status" value="1"/>
</dbReference>
<proteinExistence type="predicted"/>
<dbReference type="Gene3D" id="3.40.50.1820">
    <property type="entry name" value="alpha/beta hydrolase"/>
    <property type="match status" value="1"/>
</dbReference>
<dbReference type="Proteomes" id="UP000243297">
    <property type="component" value="Unassembled WGS sequence"/>
</dbReference>
<dbReference type="InterPro" id="IPR029058">
    <property type="entry name" value="AB_hydrolase_fold"/>
</dbReference>
<dbReference type="InterPro" id="IPR050266">
    <property type="entry name" value="AB_hydrolase_sf"/>
</dbReference>
<dbReference type="GO" id="GO:0047372">
    <property type="term" value="F:monoacylglycerol lipase activity"/>
    <property type="evidence" value="ECO:0007669"/>
    <property type="project" value="TreeGrafter"/>
</dbReference>
<reference evidence="3" key="1">
    <citation type="submission" date="2017-02" db="EMBL/GenBank/DDBJ databases">
        <authorList>
            <person name="Varghese N."/>
            <person name="Submissions S."/>
        </authorList>
    </citation>
    <scope>NUCLEOTIDE SEQUENCE [LARGE SCALE GENOMIC DNA]</scope>
    <source>
        <strain evidence="3">ATCC 25662</strain>
    </source>
</reference>
<dbReference type="EMBL" id="FUWY01000002">
    <property type="protein sequence ID" value="SJZ50357.1"/>
    <property type="molecule type" value="Genomic_DNA"/>
</dbReference>
<dbReference type="RefSeq" id="WP_159443709.1">
    <property type="nucleotide sequence ID" value="NZ_FUWY01000002.1"/>
</dbReference>
<evidence type="ECO:0000313" key="2">
    <source>
        <dbReference type="EMBL" id="SJZ50357.1"/>
    </source>
</evidence>
<protein>
    <submittedName>
        <fullName evidence="2">Pimeloyl-ACP methyl ester carboxylesterase</fullName>
    </submittedName>
</protein>
<evidence type="ECO:0000259" key="1">
    <source>
        <dbReference type="Pfam" id="PF00561"/>
    </source>
</evidence>
<organism evidence="2 3">
    <name type="scientific">Anaerorhabdus furcosa</name>
    <dbReference type="NCBI Taxonomy" id="118967"/>
    <lineage>
        <taxon>Bacteria</taxon>
        <taxon>Bacillati</taxon>
        <taxon>Bacillota</taxon>
        <taxon>Erysipelotrichia</taxon>
        <taxon>Erysipelotrichales</taxon>
        <taxon>Erysipelotrichaceae</taxon>
        <taxon>Anaerorhabdus</taxon>
    </lineage>
</organism>
<dbReference type="GO" id="GO:0046464">
    <property type="term" value="P:acylglycerol catabolic process"/>
    <property type="evidence" value="ECO:0007669"/>
    <property type="project" value="TreeGrafter"/>
</dbReference>
<dbReference type="AlphaFoldDB" id="A0A1T4L6Z4"/>
<keyword evidence="3" id="KW-1185">Reference proteome</keyword>
<dbReference type="OrthoDB" id="2247630at2"/>
<dbReference type="InterPro" id="IPR000073">
    <property type="entry name" value="AB_hydrolase_1"/>
</dbReference>
<feature type="domain" description="AB hydrolase-1" evidence="1">
    <location>
        <begin position="54"/>
        <end position="157"/>
    </location>
</feature>
<accession>A0A1T4L6Z4</accession>
<dbReference type="SUPFAM" id="SSF53474">
    <property type="entry name" value="alpha/beta-Hydrolases"/>
    <property type="match status" value="1"/>
</dbReference>
<dbReference type="GO" id="GO:0016020">
    <property type="term" value="C:membrane"/>
    <property type="evidence" value="ECO:0007669"/>
    <property type="project" value="TreeGrafter"/>
</dbReference>
<gene>
    <name evidence="2" type="ORF">SAMN02745191_0763</name>
</gene>
<dbReference type="STRING" id="118967.SAMN02745191_0763"/>
<evidence type="ECO:0000313" key="3">
    <source>
        <dbReference type="Proteomes" id="UP000243297"/>
    </source>
</evidence>